<evidence type="ECO:0000313" key="2">
    <source>
        <dbReference type="Proteomes" id="UP001164250"/>
    </source>
</evidence>
<dbReference type="Proteomes" id="UP001164250">
    <property type="component" value="Chromosome 1"/>
</dbReference>
<gene>
    <name evidence="1" type="ORF">Patl1_01017</name>
</gene>
<organism evidence="1 2">
    <name type="scientific">Pistacia atlantica</name>
    <dbReference type="NCBI Taxonomy" id="434234"/>
    <lineage>
        <taxon>Eukaryota</taxon>
        <taxon>Viridiplantae</taxon>
        <taxon>Streptophyta</taxon>
        <taxon>Embryophyta</taxon>
        <taxon>Tracheophyta</taxon>
        <taxon>Spermatophyta</taxon>
        <taxon>Magnoliopsida</taxon>
        <taxon>eudicotyledons</taxon>
        <taxon>Gunneridae</taxon>
        <taxon>Pentapetalae</taxon>
        <taxon>rosids</taxon>
        <taxon>malvids</taxon>
        <taxon>Sapindales</taxon>
        <taxon>Anacardiaceae</taxon>
        <taxon>Pistacia</taxon>
    </lineage>
</organism>
<name>A0ACC1CD62_9ROSI</name>
<proteinExistence type="predicted"/>
<keyword evidence="2" id="KW-1185">Reference proteome</keyword>
<accession>A0ACC1CD62</accession>
<comment type="caution">
    <text evidence="1">The sequence shown here is derived from an EMBL/GenBank/DDBJ whole genome shotgun (WGS) entry which is preliminary data.</text>
</comment>
<protein>
    <submittedName>
        <fullName evidence="1">Uncharacterized protein</fullName>
    </submittedName>
</protein>
<reference evidence="2" key="1">
    <citation type="journal article" date="2023" name="G3 (Bethesda)">
        <title>Genome assembly and association tests identify interacting loci associated with vigor, precocity, and sex in interspecific pistachio rootstocks.</title>
        <authorList>
            <person name="Palmer W."/>
            <person name="Jacygrad E."/>
            <person name="Sagayaradj S."/>
            <person name="Cavanaugh K."/>
            <person name="Han R."/>
            <person name="Bertier L."/>
            <person name="Beede B."/>
            <person name="Kafkas S."/>
            <person name="Golino D."/>
            <person name="Preece J."/>
            <person name="Michelmore R."/>
        </authorList>
    </citation>
    <scope>NUCLEOTIDE SEQUENCE [LARGE SCALE GENOMIC DNA]</scope>
</reference>
<dbReference type="EMBL" id="CM047897">
    <property type="protein sequence ID" value="KAJ0113414.1"/>
    <property type="molecule type" value="Genomic_DNA"/>
</dbReference>
<evidence type="ECO:0000313" key="1">
    <source>
        <dbReference type="EMBL" id="KAJ0113414.1"/>
    </source>
</evidence>
<sequence>MGVMIHSSTFLLPTNSSNTHPSLTYALILLNQRLPRFVPLLWNHAQLRLCADGGANRLYDDFPQLFPHEDASHVRNRYKPDLIKGDMDSIRTEVLDFYASLGTKVIDESQDQDTTDLHKCVAYIRDFTPNLEKSNLCILVAGALGGRFDHEAGNLNVLFRFSTMRIILLSDDCLIHLLPKTHRHEIYIQSSVEGPHCGLIPIGMPSERTSTTGLQWDLDDAEMRFGGLVSSSNIAKGEKITVTSDSDLLWTISIKKVWEGMRFNSYHPLKMMMNIRIVKNGTANTSNLGESLPGQVILDLSSAVKELVENSLDAGATSIEIALKEYGAECFQVIDNGCGISPNNFKVLALKHHTSKLADFPDLQSLTTFGFRGEALSSLCALGNLTVETRTKNESVATHLTFDHSGLLTAEKKTARQIGTTVTVKKLFSNLPVRSKEFSRNIRKEYGKLISLLNAYALISKGVRLVCTNTTGRNVKSVTIAKLKVSFPSPGQGSGRNLGDRQYFFVNGRPVDMPKVSKLVNELYKGANSRQYPIAIMNFTVPTRACDVNVTPDKRKIFFSDECSILHVLREGLQKIYSPSNASYSVNKVEEHSREADSFEFCSTREKSPVMLEQSSADGIKSKEVQKKQASGSNTHLEIKIDTQRSQAIEGSVHCTEENLVVKDFTLRAHDNKKGDIFPKYSPSSSRVIEKIVAENRESNSRSSCIQSSINKFITVSKRKYESIGTTLSEVPLLRNQSLQCQLKINSAAGTNSPVKYNSGDDSAEMNKNEPFKCLRTDKVFKEIENPLSSEANADGRPGEDLVTQQKVMPVVISPSSEGLQKTSGLSAAASPLKFSGSQVDAPVPSSGLDICSTLQFSFEELRKRRKQRLSRTQSSSFLSGNVKMRRCYAAATLELSHPENEERKARALAAATTELERLFRKEDFGRMKVIGQFNLGFIIGKLDNDLFIVDQHAADEKYNFERLSESTILNQQPLLQPLRLELTPEEEIVASMHMDTIRKNGFALEEDPQALTGQRFKLKAVPFSKNITFGVEGAPGQEYLDQAMQRVAQSWFGRQKVRKSKLGHGQVGAEINVDVKDLISSLSDSEGECSIISAYKMDSADSVCPSRVRAMLASRACRSSVMIGDALGRNEMQKILGHLVGLKSPWNCPHGRPTMRHLVDLATIRKTYNENDANC</sequence>